<keyword evidence="1" id="KW-0175">Coiled coil</keyword>
<organism evidence="3 4">
    <name type="scientific">Stentor coeruleus</name>
    <dbReference type="NCBI Taxonomy" id="5963"/>
    <lineage>
        <taxon>Eukaryota</taxon>
        <taxon>Sar</taxon>
        <taxon>Alveolata</taxon>
        <taxon>Ciliophora</taxon>
        <taxon>Postciliodesmatophora</taxon>
        <taxon>Heterotrichea</taxon>
        <taxon>Heterotrichida</taxon>
        <taxon>Stentoridae</taxon>
        <taxon>Stentor</taxon>
    </lineage>
</organism>
<feature type="coiled-coil region" evidence="1">
    <location>
        <begin position="205"/>
        <end position="232"/>
    </location>
</feature>
<dbReference type="EMBL" id="MPUH01000599">
    <property type="protein sequence ID" value="OMJ76991.1"/>
    <property type="molecule type" value="Genomic_DNA"/>
</dbReference>
<keyword evidence="4" id="KW-1185">Reference proteome</keyword>
<protein>
    <submittedName>
        <fullName evidence="3">Uncharacterized protein</fullName>
    </submittedName>
</protein>
<gene>
    <name evidence="3" type="ORF">SteCoe_23507</name>
</gene>
<comment type="caution">
    <text evidence="3">The sequence shown here is derived from an EMBL/GenBank/DDBJ whole genome shotgun (WGS) entry which is preliminary data.</text>
</comment>
<feature type="region of interest" description="Disordered" evidence="2">
    <location>
        <begin position="1"/>
        <end position="36"/>
    </location>
</feature>
<accession>A0A1R2BJT5</accession>
<evidence type="ECO:0000256" key="1">
    <source>
        <dbReference type="SAM" id="Coils"/>
    </source>
</evidence>
<name>A0A1R2BJT5_9CILI</name>
<dbReference type="Pfam" id="PF04484">
    <property type="entry name" value="QWRF"/>
    <property type="match status" value="1"/>
</dbReference>
<sequence>MKKINKAPIKTPRTTQEKDLSRSFKSSEFSSEKKLKKSIDDETGKVKTLKAEMKNLDLQYSIMLQWAYANYMLDFSTGIQEESASNQLYDRGKQIIELKKTVSSLEIETSARSKNKLLDDVLSMEYSSLKSLEEDILVSTTYLKELEENSYNLLNRLDLAPGVVISPQDLSNKLEKNAYTLRKLATLIEDEVEDIKTLSEDFLEIVSITSEQETYLSEIKKLQQEFLDLKSQERIQVIEQTIESREKVLKNILLNDSLI</sequence>
<dbReference type="InterPro" id="IPR007573">
    <property type="entry name" value="QWRF"/>
</dbReference>
<evidence type="ECO:0000313" key="3">
    <source>
        <dbReference type="EMBL" id="OMJ76991.1"/>
    </source>
</evidence>
<reference evidence="3 4" key="1">
    <citation type="submission" date="2016-11" db="EMBL/GenBank/DDBJ databases">
        <title>The macronuclear genome of Stentor coeruleus: a giant cell with tiny introns.</title>
        <authorList>
            <person name="Slabodnick M."/>
            <person name="Ruby J.G."/>
            <person name="Reiff S.B."/>
            <person name="Swart E.C."/>
            <person name="Gosai S."/>
            <person name="Prabakaran S."/>
            <person name="Witkowska E."/>
            <person name="Larue G.E."/>
            <person name="Fisher S."/>
            <person name="Freeman R.M."/>
            <person name="Gunawardena J."/>
            <person name="Chu W."/>
            <person name="Stover N.A."/>
            <person name="Gregory B.D."/>
            <person name="Nowacki M."/>
            <person name="Derisi J."/>
            <person name="Roy S.W."/>
            <person name="Marshall W.F."/>
            <person name="Sood P."/>
        </authorList>
    </citation>
    <scope>NUCLEOTIDE SEQUENCE [LARGE SCALE GENOMIC DNA]</scope>
    <source>
        <strain evidence="3">WM001</strain>
    </source>
</reference>
<dbReference type="AlphaFoldDB" id="A0A1R2BJT5"/>
<proteinExistence type="predicted"/>
<dbReference type="OrthoDB" id="10537168at2759"/>
<evidence type="ECO:0000256" key="2">
    <source>
        <dbReference type="SAM" id="MobiDB-lite"/>
    </source>
</evidence>
<dbReference type="Proteomes" id="UP000187209">
    <property type="component" value="Unassembled WGS sequence"/>
</dbReference>
<evidence type="ECO:0000313" key="4">
    <source>
        <dbReference type="Proteomes" id="UP000187209"/>
    </source>
</evidence>